<comment type="caution">
    <text evidence="3">The sequence shown here is derived from an EMBL/GenBank/DDBJ whole genome shotgun (WGS) entry which is preliminary data.</text>
</comment>
<dbReference type="Proteomes" id="UP001144612">
    <property type="component" value="Unassembled WGS sequence"/>
</dbReference>
<accession>A0ABT4DA55</accession>
<reference evidence="3" key="1">
    <citation type="submission" date="2022-12" db="EMBL/GenBank/DDBJ databases">
        <title>Clostridium sp. nov., isolated from industrial wastewater.</title>
        <authorList>
            <person name="Jiayan W."/>
        </authorList>
    </citation>
    <scope>NUCLEOTIDE SEQUENCE</scope>
    <source>
        <strain evidence="3">ZC22-4</strain>
    </source>
</reference>
<keyword evidence="4" id="KW-1185">Reference proteome</keyword>
<evidence type="ECO:0000313" key="4">
    <source>
        <dbReference type="Proteomes" id="UP001144612"/>
    </source>
</evidence>
<dbReference type="EMBL" id="JAPQFJ010000003">
    <property type="protein sequence ID" value="MCY6957904.1"/>
    <property type="molecule type" value="Genomic_DNA"/>
</dbReference>
<dbReference type="PANTHER" id="PTHR37829:SF3">
    <property type="entry name" value="PROTEIN JAYE-RELATED"/>
    <property type="match status" value="1"/>
</dbReference>
<feature type="region of interest" description="Disordered" evidence="1">
    <location>
        <begin position="178"/>
        <end position="202"/>
    </location>
</feature>
<name>A0ABT4DA55_9CLOT</name>
<organism evidence="3 4">
    <name type="scientific">Clostridium brassicae</name>
    <dbReference type="NCBI Taxonomy" id="2999072"/>
    <lineage>
        <taxon>Bacteria</taxon>
        <taxon>Bacillati</taxon>
        <taxon>Bacillota</taxon>
        <taxon>Clostridia</taxon>
        <taxon>Eubacteriales</taxon>
        <taxon>Clostridiaceae</taxon>
        <taxon>Clostridium</taxon>
    </lineage>
</organism>
<feature type="compositionally biased region" description="Basic and acidic residues" evidence="1">
    <location>
        <begin position="180"/>
        <end position="196"/>
    </location>
</feature>
<evidence type="ECO:0000259" key="2">
    <source>
        <dbReference type="Pfam" id="PF04865"/>
    </source>
</evidence>
<proteinExistence type="predicted"/>
<dbReference type="PANTHER" id="PTHR37829">
    <property type="entry name" value="PHAGE-LIKE ELEMENT PBSX PROTEIN XKDT"/>
    <property type="match status" value="1"/>
</dbReference>
<protein>
    <submittedName>
        <fullName evidence="3">Baseplate J/gp47 family protein</fullName>
    </submittedName>
</protein>
<dbReference type="Pfam" id="PF04865">
    <property type="entry name" value="Baseplate_J"/>
    <property type="match status" value="1"/>
</dbReference>
<evidence type="ECO:0000313" key="3">
    <source>
        <dbReference type="EMBL" id="MCY6957904.1"/>
    </source>
</evidence>
<dbReference type="InterPro" id="IPR006949">
    <property type="entry name" value="Barrel_Baseplate_J-like"/>
</dbReference>
<dbReference type="InterPro" id="IPR052399">
    <property type="entry name" value="Phage_Baseplate_Assmbl_Protein"/>
</dbReference>
<feature type="domain" description="Baseplate protein J-like barrel" evidence="2">
    <location>
        <begin position="101"/>
        <end position="181"/>
    </location>
</feature>
<sequence>MSDYGITTNGFNRKTYNNLLEQFEADLKSQDAFGENIDFSQQDPLYQFSVPYIYMISELWELAENVFYSTSPKFAEGVPLSNTGKFIGIARKQATKAEGIVTFTGAAGTTIETGFLVGTDSGVTFETKEKKVIPAGGSVDIPIVAQIAGAIGNTPANTITTIINPMIGLSSVTNNLETTKGQDQESDPQFRTRYDETTQGGDGSTAIAIRNNLLQVTGVSSATVKENDTNDTVDNIPAHSIFSLVKGGADTDVANSIFEKKPGGIGTYGSVSINVTDTQGIVHTINFSRPTNKNIWINVTITKGSDYPVDGDTLIQNAVVSYINALDIGEDIIVYKLINTIASLGISGIEDIAIQTSTDGTTFTSNNITVSAEENAITDIDKVVVQ</sequence>
<evidence type="ECO:0000256" key="1">
    <source>
        <dbReference type="SAM" id="MobiDB-lite"/>
    </source>
</evidence>
<dbReference type="RefSeq" id="WP_268060306.1">
    <property type="nucleotide sequence ID" value="NZ_JAPQFJ010000003.1"/>
</dbReference>
<gene>
    <name evidence="3" type="ORF">OW729_04710</name>
</gene>